<keyword evidence="1" id="KW-0175">Coiled coil</keyword>
<name>A0A1I6D133_9FIRM</name>
<dbReference type="OrthoDB" id="1685263at2"/>
<dbReference type="RefSeq" id="WP_092482059.1">
    <property type="nucleotide sequence ID" value="NZ_FOYM01000004.1"/>
</dbReference>
<protein>
    <submittedName>
        <fullName evidence="2">Coat F domain-containing protein</fullName>
    </submittedName>
</protein>
<dbReference type="InterPro" id="IPR012347">
    <property type="entry name" value="Ferritin-like"/>
</dbReference>
<dbReference type="Pfam" id="PF07875">
    <property type="entry name" value="Coat_F"/>
    <property type="match status" value="1"/>
</dbReference>
<accession>A0A1I6D133</accession>
<dbReference type="EMBL" id="FOYM01000004">
    <property type="protein sequence ID" value="SFQ99218.1"/>
    <property type="molecule type" value="Genomic_DNA"/>
</dbReference>
<proteinExistence type="predicted"/>
<gene>
    <name evidence="2" type="ORF">SAMN05660706_10450</name>
</gene>
<dbReference type="Gene3D" id="1.20.1260.10">
    <property type="match status" value="1"/>
</dbReference>
<feature type="coiled-coil region" evidence="1">
    <location>
        <begin position="25"/>
        <end position="52"/>
    </location>
</feature>
<dbReference type="STRING" id="39060.SAMN05660706_10450"/>
<organism evidence="2 3">
    <name type="scientific">Desulfoscipio geothermicus DSM 3669</name>
    <dbReference type="NCBI Taxonomy" id="1121426"/>
    <lineage>
        <taxon>Bacteria</taxon>
        <taxon>Bacillati</taxon>
        <taxon>Bacillota</taxon>
        <taxon>Clostridia</taxon>
        <taxon>Eubacteriales</taxon>
        <taxon>Desulfallaceae</taxon>
        <taxon>Desulfoscipio</taxon>
    </lineage>
</organism>
<dbReference type="Proteomes" id="UP000199584">
    <property type="component" value="Unassembled WGS sequence"/>
</dbReference>
<keyword evidence="3" id="KW-1185">Reference proteome</keyword>
<evidence type="ECO:0000256" key="1">
    <source>
        <dbReference type="SAM" id="Coils"/>
    </source>
</evidence>
<evidence type="ECO:0000313" key="3">
    <source>
        <dbReference type="Proteomes" id="UP000199584"/>
    </source>
</evidence>
<dbReference type="InterPro" id="IPR012851">
    <property type="entry name" value="Spore_coat_CotF-like"/>
</dbReference>
<dbReference type="AlphaFoldDB" id="A0A1I6D133"/>
<evidence type="ECO:0000313" key="2">
    <source>
        <dbReference type="EMBL" id="SFQ99218.1"/>
    </source>
</evidence>
<sequence>MQFGDKDIMTDLLMGTKYISGSYHKAVLESANDRIRNTLIQLNNDEINLQKQIFNLMHDRNWYEVRPANTAGWQARPGMGAMGMQQQMPY</sequence>
<reference evidence="3" key="1">
    <citation type="submission" date="2016-10" db="EMBL/GenBank/DDBJ databases">
        <authorList>
            <person name="Varghese N."/>
            <person name="Submissions S."/>
        </authorList>
    </citation>
    <scope>NUCLEOTIDE SEQUENCE [LARGE SCALE GENOMIC DNA]</scope>
    <source>
        <strain evidence="3">DSM 3669</strain>
    </source>
</reference>